<comment type="caution">
    <text evidence="1">The sequence shown here is derived from an EMBL/GenBank/DDBJ whole genome shotgun (WGS) entry which is preliminary data.</text>
</comment>
<dbReference type="AlphaFoldDB" id="A0AAV7HTS7"/>
<protein>
    <submittedName>
        <fullName evidence="1">Uncharacterized protein</fullName>
    </submittedName>
</protein>
<dbReference type="EMBL" id="JAHXZJ010002982">
    <property type="protein sequence ID" value="KAH0534801.1"/>
    <property type="molecule type" value="Genomic_DNA"/>
</dbReference>
<name>A0AAV7HTS7_COTGL</name>
<accession>A0AAV7HTS7</accession>
<evidence type="ECO:0000313" key="2">
    <source>
        <dbReference type="Proteomes" id="UP000826195"/>
    </source>
</evidence>
<reference evidence="1 2" key="1">
    <citation type="journal article" date="2021" name="J. Hered.">
        <title>A chromosome-level genome assembly of the parasitoid wasp, Cotesia glomerata (Hymenoptera: Braconidae).</title>
        <authorList>
            <person name="Pinto B.J."/>
            <person name="Weis J.J."/>
            <person name="Gamble T."/>
            <person name="Ode P.J."/>
            <person name="Paul R."/>
            <person name="Zaspel J.M."/>
        </authorList>
    </citation>
    <scope>NUCLEOTIDE SEQUENCE [LARGE SCALE GENOMIC DNA]</scope>
    <source>
        <strain evidence="1">CgM1</strain>
    </source>
</reference>
<sequence length="133" mass="15483">MNNLNNFDFVDELVEQFLEGFNMPDFDLDFGIINVNINSNQLHGFEDLPINQEDIQIEGGVPNLVNVVQDEVPENTVQNGDNIVQNDHNIVQNGDYIVQDIEEIQREEPEERVLIPLRDENNYLKELRIENKF</sequence>
<organism evidence="1 2">
    <name type="scientific">Cotesia glomerata</name>
    <name type="common">Lepidopteran parasitic wasp</name>
    <name type="synonym">Apanteles glomeratus</name>
    <dbReference type="NCBI Taxonomy" id="32391"/>
    <lineage>
        <taxon>Eukaryota</taxon>
        <taxon>Metazoa</taxon>
        <taxon>Ecdysozoa</taxon>
        <taxon>Arthropoda</taxon>
        <taxon>Hexapoda</taxon>
        <taxon>Insecta</taxon>
        <taxon>Pterygota</taxon>
        <taxon>Neoptera</taxon>
        <taxon>Endopterygota</taxon>
        <taxon>Hymenoptera</taxon>
        <taxon>Apocrita</taxon>
        <taxon>Ichneumonoidea</taxon>
        <taxon>Braconidae</taxon>
        <taxon>Microgastrinae</taxon>
        <taxon>Cotesia</taxon>
    </lineage>
</organism>
<keyword evidence="2" id="KW-1185">Reference proteome</keyword>
<dbReference type="Proteomes" id="UP000826195">
    <property type="component" value="Unassembled WGS sequence"/>
</dbReference>
<proteinExistence type="predicted"/>
<gene>
    <name evidence="1" type="ORF">KQX54_008653</name>
</gene>
<evidence type="ECO:0000313" key="1">
    <source>
        <dbReference type="EMBL" id="KAH0534801.1"/>
    </source>
</evidence>